<evidence type="ECO:0000256" key="10">
    <source>
        <dbReference type="ARBA" id="ARBA00023065"/>
    </source>
</evidence>
<feature type="transmembrane region" description="Helical" evidence="17">
    <location>
        <begin position="271"/>
        <end position="290"/>
    </location>
</feature>
<gene>
    <name evidence="20" type="ORF">PMEA_00027415</name>
</gene>
<evidence type="ECO:0000256" key="5">
    <source>
        <dbReference type="ARBA" id="ARBA00022553"/>
    </source>
</evidence>
<dbReference type="AlphaFoldDB" id="A0AAU9XRY4"/>
<sequence length="1121" mass="124858">MSQHRFKVSKANADGAENTKETFRRVNLSTDIEVNIIEPSPERKDRKKSSILTGKAGNLALYEDELHKRPRISTLLDSLSRYEAVASPQQDDDEGEAKAATTSQVTKMGTLMGVYLPTIQNIFGVILFIRLSWIVGIAGTFQAFFIVFICCCCTMLTAISMSAIATNGVVPAGGAYFMISRALGPEFGGAVGLLFYLGTTFASSMYILGAIEILLTYMAPSMSLFGDVRSGGGAQSPVMLNNMRVYGSILLVLLIAVVFIGVKYVNKCASLFLACVLFSILAIYLGFFSAHAREMPRICLLGNKLLASNSYHECARNDTLLNATYGNDETFWSKNPLSYVIGVPGIPSGLFFDNWNSQYLEKDEVSFGVKAGEYQGEVRSDISTSFFILLAIFFPSVTGIMAGSNRSGDLKDAQQSIPKGTITAITTTSVVYLTSVLLFGATVQGDLLRDKFGRSINSVMVVAEIAWPPTKWVILIGSFLSTVGAGMQSLTGAPRLLQAIARDNLIPFLNVFAHGSKSGEPTRALALTACISEIGILIANLDSVAPIITMFFLMCYGFVNLACVLQSLLRTPNWRPRFKYYHWCASFLGMWLCMALMFISSWYYALVAITLAAAIYKYIEYQGAKIEWGDGFRGLALSAARYSLMRLEEGPPHTKNWRPQILVLCPLKETLEPEFRRLLSLASQLKHGRGLTIVGSILEGDFKERTEDVALAKEVLQGCMKEEKVRGFLKVIVATKVTEGISFLTQSSGLGGLEPNTLMITWPENWREKAQWKSFVHTIRSVSKSQQAVLVARKIDSFPSNTERLEGNVDVWWIVHDGGLMILILFLLKQHKVWRKCNLRIFTVAQLEDNSIQMKKDLESFMYQLRIKAQVEVIEMMDQDISEYTYERTLLMEQRHQMLREMHLSRKESKREIQDVVEHSYRRRSLSGRRSNFDYKTGKESENTSNFGKESHSDEQGSSSSKKNTKISEKPSIQSDEGTKGVEVDKNKTNIVHSSTPERDLIFTLSGKDVFVDKNTDSDKETQPGIASYTNDGQSAEDGKESLRGTPKEKNLQRMNTAVKLNQLVKDRSTGTQLLVVNLPGAPAEENDWLHYMEFLDELTEGLDRVLMVRGGGREVITIYS</sequence>
<comment type="catalytic activity">
    <reaction evidence="15">
        <text>K(+)(in) + chloride(in) = K(+)(out) + chloride(out)</text>
        <dbReference type="Rhea" id="RHEA:72427"/>
        <dbReference type="ChEBI" id="CHEBI:17996"/>
        <dbReference type="ChEBI" id="CHEBI:29103"/>
    </reaction>
</comment>
<keyword evidence="7" id="KW-0769">Symport</keyword>
<evidence type="ECO:0000256" key="8">
    <source>
        <dbReference type="ARBA" id="ARBA00022958"/>
    </source>
</evidence>
<dbReference type="GO" id="GO:0006884">
    <property type="term" value="P:cell volume homeostasis"/>
    <property type="evidence" value="ECO:0007669"/>
    <property type="project" value="TreeGrafter"/>
</dbReference>
<dbReference type="PANTHER" id="PTHR11827">
    <property type="entry name" value="SOLUTE CARRIER FAMILY 12, CATION COTRANSPORTERS"/>
    <property type="match status" value="1"/>
</dbReference>
<evidence type="ECO:0000256" key="4">
    <source>
        <dbReference type="ARBA" id="ARBA00022538"/>
    </source>
</evidence>
<dbReference type="EMBL" id="CALNXJ010000055">
    <property type="protein sequence ID" value="CAH3154141.1"/>
    <property type="molecule type" value="Genomic_DNA"/>
</dbReference>
<keyword evidence="2" id="KW-0813">Transport</keyword>
<evidence type="ECO:0000256" key="3">
    <source>
        <dbReference type="ARBA" id="ARBA00022475"/>
    </source>
</evidence>
<dbReference type="Gene3D" id="1.20.1740.10">
    <property type="entry name" value="Amino acid/polyamine transporter I"/>
    <property type="match status" value="1"/>
</dbReference>
<feature type="transmembrane region" description="Helical" evidence="17">
    <location>
        <begin position="245"/>
        <end position="265"/>
    </location>
</feature>
<organism evidence="20 21">
    <name type="scientific">Pocillopora meandrina</name>
    <dbReference type="NCBI Taxonomy" id="46732"/>
    <lineage>
        <taxon>Eukaryota</taxon>
        <taxon>Metazoa</taxon>
        <taxon>Cnidaria</taxon>
        <taxon>Anthozoa</taxon>
        <taxon>Hexacorallia</taxon>
        <taxon>Scleractinia</taxon>
        <taxon>Astrocoeniina</taxon>
        <taxon>Pocilloporidae</taxon>
        <taxon>Pocillopora</taxon>
    </lineage>
</organism>
<evidence type="ECO:0000256" key="12">
    <source>
        <dbReference type="ARBA" id="ARBA00023180"/>
    </source>
</evidence>
<evidence type="ECO:0000256" key="9">
    <source>
        <dbReference type="ARBA" id="ARBA00022989"/>
    </source>
</evidence>
<evidence type="ECO:0000259" key="18">
    <source>
        <dbReference type="Pfam" id="PF00324"/>
    </source>
</evidence>
<dbReference type="PANTHER" id="PTHR11827:SF73">
    <property type="entry name" value="KAZACHOC, ISOFORM G"/>
    <property type="match status" value="1"/>
</dbReference>
<protein>
    <recommendedName>
        <fullName evidence="22">Solute carrier family 12 member 6</fullName>
    </recommendedName>
</protein>
<dbReference type="GO" id="GO:0007268">
    <property type="term" value="P:chemical synaptic transmission"/>
    <property type="evidence" value="ECO:0007669"/>
    <property type="project" value="TreeGrafter"/>
</dbReference>
<dbReference type="Pfam" id="PF00324">
    <property type="entry name" value="AA_permease"/>
    <property type="match status" value="2"/>
</dbReference>
<comment type="subcellular location">
    <subcellularLocation>
        <location evidence="1">Cell membrane</location>
        <topology evidence="1">Multi-pass membrane protein</topology>
    </subcellularLocation>
</comment>
<reference evidence="20 21" key="1">
    <citation type="submission" date="2022-05" db="EMBL/GenBank/DDBJ databases">
        <authorList>
            <consortium name="Genoscope - CEA"/>
            <person name="William W."/>
        </authorList>
    </citation>
    <scope>NUCLEOTIDE SEQUENCE [LARGE SCALE GENOMIC DNA]</scope>
</reference>
<dbReference type="InterPro" id="IPR004841">
    <property type="entry name" value="AA-permease/SLC12A_dom"/>
</dbReference>
<keyword evidence="12" id="KW-0325">Glycoprotein</keyword>
<evidence type="ECO:0000256" key="13">
    <source>
        <dbReference type="ARBA" id="ARBA00023214"/>
    </source>
</evidence>
<dbReference type="Pfam" id="PF03522">
    <property type="entry name" value="SLC12"/>
    <property type="match status" value="2"/>
</dbReference>
<evidence type="ECO:0000256" key="16">
    <source>
        <dbReference type="SAM" id="MobiDB-lite"/>
    </source>
</evidence>
<evidence type="ECO:0000256" key="15">
    <source>
        <dbReference type="ARBA" id="ARBA00047825"/>
    </source>
</evidence>
<feature type="transmembrane region" description="Helical" evidence="17">
    <location>
        <begin position="176"/>
        <end position="198"/>
    </location>
</feature>
<feature type="region of interest" description="Disordered" evidence="16">
    <location>
        <begin position="928"/>
        <end position="993"/>
    </location>
</feature>
<evidence type="ECO:0000256" key="11">
    <source>
        <dbReference type="ARBA" id="ARBA00023136"/>
    </source>
</evidence>
<feature type="compositionally biased region" description="Basic and acidic residues" evidence="16">
    <location>
        <begin position="931"/>
        <end position="942"/>
    </location>
</feature>
<evidence type="ECO:0000256" key="7">
    <source>
        <dbReference type="ARBA" id="ARBA00022847"/>
    </source>
</evidence>
<feature type="domain" description="SLC12A transporter C-terminal" evidence="19">
    <location>
        <begin position="792"/>
        <end position="889"/>
    </location>
</feature>
<feature type="domain" description="SLC12A transporter C-terminal" evidence="19">
    <location>
        <begin position="1026"/>
        <end position="1121"/>
    </location>
</feature>
<keyword evidence="6 17" id="KW-0812">Transmembrane</keyword>
<feature type="domain" description="Amino acid permease/ SLC12A" evidence="18">
    <location>
        <begin position="381"/>
        <end position="662"/>
    </location>
</feature>
<dbReference type="GO" id="GO:0055064">
    <property type="term" value="P:chloride ion homeostasis"/>
    <property type="evidence" value="ECO:0007669"/>
    <property type="project" value="TreeGrafter"/>
</dbReference>
<feature type="domain" description="Amino acid permease/ SLC12A" evidence="18">
    <location>
        <begin position="114"/>
        <end position="294"/>
    </location>
</feature>
<accession>A0AAU9XRY4</accession>
<comment type="similarity">
    <text evidence="14">Belongs to the SLC12A transporter family. K/Cl co-transporter subfamily.</text>
</comment>
<proteinExistence type="inferred from homology"/>
<evidence type="ECO:0000256" key="17">
    <source>
        <dbReference type="SAM" id="Phobius"/>
    </source>
</evidence>
<feature type="transmembrane region" description="Helical" evidence="17">
    <location>
        <begin position="382"/>
        <end position="402"/>
    </location>
</feature>
<evidence type="ECO:0000256" key="6">
    <source>
        <dbReference type="ARBA" id="ARBA00022692"/>
    </source>
</evidence>
<evidence type="ECO:0008006" key="22">
    <source>
        <dbReference type="Google" id="ProtNLM"/>
    </source>
</evidence>
<keyword evidence="13" id="KW-0868">Chloride</keyword>
<evidence type="ECO:0000256" key="1">
    <source>
        <dbReference type="ARBA" id="ARBA00004651"/>
    </source>
</evidence>
<feature type="transmembrane region" description="Helical" evidence="17">
    <location>
        <begin position="580"/>
        <end position="605"/>
    </location>
</feature>
<dbReference type="GO" id="GO:0005886">
    <property type="term" value="C:plasma membrane"/>
    <property type="evidence" value="ECO:0007669"/>
    <property type="project" value="UniProtKB-SubCell"/>
</dbReference>
<name>A0AAU9XRY4_9CNID</name>
<feature type="transmembrane region" description="Helical" evidence="17">
    <location>
        <begin position="141"/>
        <end position="164"/>
    </location>
</feature>
<keyword evidence="10" id="KW-0406">Ion transport</keyword>
<dbReference type="GO" id="GO:0015379">
    <property type="term" value="F:potassium:chloride symporter activity"/>
    <property type="evidence" value="ECO:0007669"/>
    <property type="project" value="InterPro"/>
</dbReference>
<keyword evidence="9 17" id="KW-1133">Transmembrane helix</keyword>
<keyword evidence="3" id="KW-1003">Cell membrane</keyword>
<keyword evidence="5" id="KW-0597">Phosphoprotein</keyword>
<comment type="caution">
    <text evidence="20">The sequence shown here is derived from an EMBL/GenBank/DDBJ whole genome shotgun (WGS) entry which is preliminary data.</text>
</comment>
<evidence type="ECO:0000256" key="2">
    <source>
        <dbReference type="ARBA" id="ARBA00022448"/>
    </source>
</evidence>
<dbReference type="GO" id="GO:0055075">
    <property type="term" value="P:potassium ion homeostasis"/>
    <property type="evidence" value="ECO:0007669"/>
    <property type="project" value="TreeGrafter"/>
</dbReference>
<dbReference type="InterPro" id="IPR000076">
    <property type="entry name" value="KCL_cotranspt"/>
</dbReference>
<feature type="compositionally biased region" description="Basic and acidic residues" evidence="16">
    <location>
        <begin position="977"/>
        <end position="988"/>
    </location>
</feature>
<keyword evidence="11 17" id="KW-0472">Membrane</keyword>
<dbReference type="PRINTS" id="PR01081">
    <property type="entry name" value="KCLTRNSPORT"/>
</dbReference>
<keyword evidence="21" id="KW-1185">Reference proteome</keyword>
<feature type="transmembrane region" description="Helical" evidence="17">
    <location>
        <begin position="547"/>
        <end position="568"/>
    </location>
</feature>
<feature type="compositionally biased region" description="Basic and acidic residues" evidence="16">
    <location>
        <begin position="1037"/>
        <end position="1046"/>
    </location>
</feature>
<feature type="transmembrane region" description="Helical" evidence="17">
    <location>
        <begin position="422"/>
        <end position="443"/>
    </location>
</feature>
<dbReference type="InterPro" id="IPR018491">
    <property type="entry name" value="SLC12_C"/>
</dbReference>
<feature type="region of interest" description="Disordered" evidence="16">
    <location>
        <begin position="1014"/>
        <end position="1046"/>
    </location>
</feature>
<evidence type="ECO:0000313" key="20">
    <source>
        <dbReference type="EMBL" id="CAH3154141.1"/>
    </source>
</evidence>
<evidence type="ECO:0000313" key="21">
    <source>
        <dbReference type="Proteomes" id="UP001159428"/>
    </source>
</evidence>
<evidence type="ECO:0000259" key="19">
    <source>
        <dbReference type="Pfam" id="PF03522"/>
    </source>
</evidence>
<dbReference type="NCBIfam" id="TIGR00930">
    <property type="entry name" value="2a30"/>
    <property type="match status" value="1"/>
</dbReference>
<feature type="transmembrane region" description="Helical" evidence="17">
    <location>
        <begin position="114"/>
        <end position="135"/>
    </location>
</feature>
<keyword evidence="4" id="KW-0633">Potassium transport</keyword>
<dbReference type="GO" id="GO:0045202">
    <property type="term" value="C:synapse"/>
    <property type="evidence" value="ECO:0007669"/>
    <property type="project" value="GOC"/>
</dbReference>
<dbReference type="Proteomes" id="UP001159428">
    <property type="component" value="Unassembled WGS sequence"/>
</dbReference>
<dbReference type="GO" id="GO:1990573">
    <property type="term" value="P:potassium ion import across plasma membrane"/>
    <property type="evidence" value="ECO:0007669"/>
    <property type="project" value="TreeGrafter"/>
</dbReference>
<evidence type="ECO:0000256" key="14">
    <source>
        <dbReference type="ARBA" id="ARBA00046331"/>
    </source>
</evidence>
<keyword evidence="8" id="KW-0630">Potassium</keyword>
<dbReference type="InterPro" id="IPR004842">
    <property type="entry name" value="SLC12A_fam"/>
</dbReference>